<feature type="region of interest" description="Disordered" evidence="9">
    <location>
        <begin position="104"/>
        <end position="123"/>
    </location>
</feature>
<keyword evidence="7" id="KW-0446">Lipid-binding</keyword>
<dbReference type="InterPro" id="IPR031468">
    <property type="entry name" value="SMP_LBD"/>
</dbReference>
<feature type="region of interest" description="Disordered" evidence="9">
    <location>
        <begin position="1209"/>
        <end position="1235"/>
    </location>
</feature>
<evidence type="ECO:0000259" key="11">
    <source>
        <dbReference type="PROSITE" id="PS51847"/>
    </source>
</evidence>
<feature type="region of interest" description="Disordered" evidence="9">
    <location>
        <begin position="267"/>
        <end position="348"/>
    </location>
</feature>
<dbReference type="CDD" id="cd21675">
    <property type="entry name" value="SMP_TEX2"/>
    <property type="match status" value="1"/>
</dbReference>
<dbReference type="GO" id="GO:0008289">
    <property type="term" value="F:lipid binding"/>
    <property type="evidence" value="ECO:0007669"/>
    <property type="project" value="UniProtKB-KW"/>
</dbReference>
<sequence length="1235" mass="137132">MMTSKRFPVIGGRNQDFENVLGSLQFSSSGENDLRGLDEALQEFANQKALADKKRRGPVMGIPDNQSPEDVHFELAEVVASNEQLLLMQVENVNSRRKLRNLKKTRHRSTFSGHQARTDSSTTGGHNCNFCEHPRSSSLPVRGPRPNFYVSAKEFLRRLRLRLKELPQRVSSSTNLEPLGAHMDRQSSSMPDIHSFIFSESPLLRWPYRSVDELKDEERLCGDDEEVEDEEEEEVGSNPSFYNCLDFVARSTTSPANRPRMLDIAAEENKTVVPEGSSMSESLSGTTPSSTETPSRRLSSPALPPAVDTPSGIFSTPAVRHAQPTSSPDSLTWPAQSPLPTPAATPSPKVLRMRRRKSSFFWSRLRILLAVLVALVALCWTLSISPFLWGVVVGAFVAYCCLRSYTLLMDYLYCTRDGYGCCNTMLSPSAYCCSLHNSYLASWRPPYGPLIPPSSHFDGVGGPPHSCLPTLRDLPPPTVPHISDEDPKSGPSSGPLADSLGFRVDQNNKPVYKAWMNEIISYSPENYHINATHSVFVTLEGTQLRIQRPKKNVPRRAMFNAPPPSSTSVHFVHQRIFDMTRVIVTLLPQGLIEKRLWSKKYPILLEVQSAPTSPKEKHDLTRQTSDLSELRSIHRVVSSGSDVADEAVADTSLSPANMALLGDAPSDRFLRVTATANAAPSTNAMAADSPPPRRESSDLGSQSPGDFCLIRHSDVSERVYLFARTCREKEAWYRRLCAAASGTPLNITTQQAFQRLLSPPNSSRSTSNVVTSRPNSGSNQPQQDQPGNDTTKVSGPANQNDAAPPSATGAEETDDGAVESGEGSTRKARPRPHPHSHEDVHVEYLRYMARFMPASWLLRASQAMQLNLNYVSCDSQMLWLNALFGRVFWDFMRHEYWTGRVQEKIQGKLKKLHLPYFINELTVSSIDLGTELPVIRRAGKPFLDNQGLWIEAEIIYAGGFTVCLETKVNLMKLRNRVAKTNGTPDNQDQPESATSSVNPSSSTGPSLARKSSRLAAFASDEEDSADSSTDTDPDSSSLGGVFNGEVTRTPSTSALDGFNASPLSAGPPEAHEEQNDSYLSFSGLRPKKRLYRLVDRITRSTYFQKAVETKFVQRGMEYVSNTPIHLQLEVGMLFGTLVLNIPPPPSDRLWYGFRGNPNLRFKLKPRVGEKNVTIPRVLETLEKKVLLEFQRVFVLPNMDDLVIPLLIPENPQAPEKPKSTENSHDKPTKSSPHFY</sequence>
<feature type="compositionally biased region" description="Basic and acidic residues" evidence="9">
    <location>
        <begin position="1215"/>
        <end position="1228"/>
    </location>
</feature>
<feature type="region of interest" description="Disordered" evidence="9">
    <location>
        <begin position="219"/>
        <end position="239"/>
    </location>
</feature>
<feature type="region of interest" description="Disordered" evidence="9">
    <location>
        <begin position="680"/>
        <end position="705"/>
    </location>
</feature>
<proteinExistence type="predicted"/>
<organism evidence="12">
    <name type="scientific">Schistocephalus solidus</name>
    <name type="common">Tapeworm</name>
    <dbReference type="NCBI Taxonomy" id="70667"/>
    <lineage>
        <taxon>Eukaryota</taxon>
        <taxon>Metazoa</taxon>
        <taxon>Spiralia</taxon>
        <taxon>Lophotrochozoa</taxon>
        <taxon>Platyhelminthes</taxon>
        <taxon>Cestoda</taxon>
        <taxon>Eucestoda</taxon>
        <taxon>Diphyllobothriidea</taxon>
        <taxon>Diphyllobothriidae</taxon>
        <taxon>Schistocephalus</taxon>
    </lineage>
</organism>
<evidence type="ECO:0000256" key="9">
    <source>
        <dbReference type="SAM" id="MobiDB-lite"/>
    </source>
</evidence>
<evidence type="ECO:0000256" key="8">
    <source>
        <dbReference type="ARBA" id="ARBA00023136"/>
    </source>
</evidence>
<keyword evidence="4" id="KW-0256">Endoplasmic reticulum</keyword>
<feature type="compositionally biased region" description="Polar residues" evidence="9">
    <location>
        <begin position="110"/>
        <end position="123"/>
    </location>
</feature>
<evidence type="ECO:0000256" key="6">
    <source>
        <dbReference type="ARBA" id="ARBA00023055"/>
    </source>
</evidence>
<dbReference type="GO" id="GO:0005789">
    <property type="term" value="C:endoplasmic reticulum membrane"/>
    <property type="evidence" value="ECO:0007669"/>
    <property type="project" value="UniProtKB-SubCell"/>
</dbReference>
<evidence type="ECO:0000313" key="12">
    <source>
        <dbReference type="EMBL" id="JAP56128.1"/>
    </source>
</evidence>
<keyword evidence="2" id="KW-0813">Transport</keyword>
<gene>
    <name evidence="12" type="primary">TEX2</name>
    <name evidence="12" type="ORF">TR123674</name>
</gene>
<dbReference type="EMBL" id="GEEE01007097">
    <property type="protein sequence ID" value="JAP56128.1"/>
    <property type="molecule type" value="Transcribed_RNA"/>
</dbReference>
<evidence type="ECO:0000256" key="7">
    <source>
        <dbReference type="ARBA" id="ARBA00023121"/>
    </source>
</evidence>
<reference evidence="12" key="1">
    <citation type="submission" date="2016-01" db="EMBL/GenBank/DDBJ databases">
        <title>Reference transcriptome for the parasite Schistocephalus solidus: insights into the molecular evolution of parasitism.</title>
        <authorList>
            <person name="Hebert F.O."/>
            <person name="Grambauer S."/>
            <person name="Barber I."/>
            <person name="Landry C.R."/>
            <person name="Aubin-Horth N."/>
        </authorList>
    </citation>
    <scope>NUCLEOTIDE SEQUENCE</scope>
</reference>
<feature type="compositionally biased region" description="Polar residues" evidence="9">
    <location>
        <begin position="979"/>
        <end position="991"/>
    </location>
</feature>
<dbReference type="PANTHER" id="PTHR13466">
    <property type="entry name" value="TEX2 PROTEIN-RELATED"/>
    <property type="match status" value="1"/>
</dbReference>
<evidence type="ECO:0000256" key="2">
    <source>
        <dbReference type="ARBA" id="ARBA00022448"/>
    </source>
</evidence>
<feature type="region of interest" description="Disordered" evidence="9">
    <location>
        <begin position="478"/>
        <end position="501"/>
    </location>
</feature>
<feature type="compositionally biased region" description="Low complexity" evidence="9">
    <location>
        <begin position="274"/>
        <end position="301"/>
    </location>
</feature>
<dbReference type="PROSITE" id="PS51847">
    <property type="entry name" value="SMP"/>
    <property type="match status" value="1"/>
</dbReference>
<evidence type="ECO:0000256" key="4">
    <source>
        <dbReference type="ARBA" id="ARBA00022824"/>
    </source>
</evidence>
<evidence type="ECO:0000256" key="10">
    <source>
        <dbReference type="SAM" id="Phobius"/>
    </source>
</evidence>
<keyword evidence="3 10" id="KW-0812">Transmembrane</keyword>
<keyword evidence="5 10" id="KW-1133">Transmembrane helix</keyword>
<feature type="compositionally biased region" description="Low complexity" evidence="9">
    <location>
        <begin position="757"/>
        <end position="772"/>
    </location>
</feature>
<feature type="transmembrane region" description="Helical" evidence="10">
    <location>
        <begin position="361"/>
        <end position="383"/>
    </location>
</feature>
<feature type="region of interest" description="Disordered" evidence="9">
    <location>
        <begin position="979"/>
        <end position="1075"/>
    </location>
</feature>
<evidence type="ECO:0000256" key="3">
    <source>
        <dbReference type="ARBA" id="ARBA00022692"/>
    </source>
</evidence>
<dbReference type="PANTHER" id="PTHR13466:SF0">
    <property type="entry name" value="SMP-LTD DOMAIN-CONTAINING PROTEIN"/>
    <property type="match status" value="1"/>
</dbReference>
<feature type="transmembrane region" description="Helical" evidence="10">
    <location>
        <begin position="389"/>
        <end position="408"/>
    </location>
</feature>
<feature type="domain" description="SMP-LTD" evidence="11">
    <location>
        <begin position="873"/>
        <end position="1204"/>
    </location>
</feature>
<comment type="subcellular location">
    <subcellularLocation>
        <location evidence="1">Endoplasmic reticulum membrane</location>
    </subcellularLocation>
</comment>
<feature type="compositionally biased region" description="Low complexity" evidence="9">
    <location>
        <begin position="992"/>
        <end position="1006"/>
    </location>
</feature>
<evidence type="ECO:0000256" key="5">
    <source>
        <dbReference type="ARBA" id="ARBA00022989"/>
    </source>
</evidence>
<keyword evidence="8 10" id="KW-0472">Membrane</keyword>
<evidence type="ECO:0000256" key="1">
    <source>
        <dbReference type="ARBA" id="ARBA00004586"/>
    </source>
</evidence>
<protein>
    <submittedName>
        <fullName evidence="12">Testis-expressed sequence 2 protein</fullName>
    </submittedName>
</protein>
<feature type="compositionally biased region" description="Acidic residues" evidence="9">
    <location>
        <begin position="1019"/>
        <end position="1033"/>
    </location>
</feature>
<dbReference type="AlphaFoldDB" id="A0A0X3PX61"/>
<name>A0A0X3PX61_SCHSO</name>
<accession>A0A0X3PX61</accession>
<keyword evidence="6" id="KW-0445">Lipid transport</keyword>
<feature type="region of interest" description="Disordered" evidence="9">
    <location>
        <begin position="757"/>
        <end position="837"/>
    </location>
</feature>
<dbReference type="GO" id="GO:0006869">
    <property type="term" value="P:lipid transport"/>
    <property type="evidence" value="ECO:0007669"/>
    <property type="project" value="UniProtKB-KW"/>
</dbReference>
<feature type="compositionally biased region" description="Polar residues" evidence="9">
    <location>
        <begin position="773"/>
        <end position="801"/>
    </location>
</feature>
<feature type="compositionally biased region" description="Acidic residues" evidence="9">
    <location>
        <begin position="223"/>
        <end position="235"/>
    </location>
</feature>